<evidence type="ECO:0000256" key="10">
    <source>
        <dbReference type="SAM" id="Phobius"/>
    </source>
</evidence>
<dbReference type="GO" id="GO:0016020">
    <property type="term" value="C:membrane"/>
    <property type="evidence" value="ECO:0007669"/>
    <property type="project" value="UniProtKB-SubCell"/>
</dbReference>
<proteinExistence type="inferred from homology"/>
<dbReference type="GO" id="GO:0005739">
    <property type="term" value="C:mitochondrion"/>
    <property type="evidence" value="ECO:0007669"/>
    <property type="project" value="TreeGrafter"/>
</dbReference>
<dbReference type="InParanoid" id="A0A6J0V4Q7"/>
<evidence type="ECO:0000256" key="8">
    <source>
        <dbReference type="ARBA" id="ARBA00041344"/>
    </source>
</evidence>
<comment type="function">
    <text evidence="6">Chaperone protein involved in the assembly of the mitochondrial NADH:ubiquinone oxidoreductase complex (complex I). Participates in constructing the membrane arm of complex I.</text>
</comment>
<dbReference type="FunCoup" id="A0A6J0V4Q7">
    <property type="interactions" value="261"/>
</dbReference>
<dbReference type="KEGG" id="pvt:110088517"/>
<dbReference type="OrthoDB" id="5826189at2759"/>
<dbReference type="Pfam" id="PF02466">
    <property type="entry name" value="Tim17"/>
    <property type="match status" value="1"/>
</dbReference>
<evidence type="ECO:0000256" key="6">
    <source>
        <dbReference type="ARBA" id="ARBA00037236"/>
    </source>
</evidence>
<evidence type="ECO:0000256" key="7">
    <source>
        <dbReference type="ARBA" id="ARBA00040778"/>
    </source>
</evidence>
<evidence type="ECO:0000256" key="1">
    <source>
        <dbReference type="ARBA" id="ARBA00004141"/>
    </source>
</evidence>
<dbReference type="GO" id="GO:0032981">
    <property type="term" value="P:mitochondrial respiratory chain complex I assembly"/>
    <property type="evidence" value="ECO:0007669"/>
    <property type="project" value="InterPro"/>
</dbReference>
<accession>A0A6J0V4Q7</accession>
<protein>
    <recommendedName>
        <fullName evidence="7">Complex I assembly factor TIMMDC1, mitochondrial</fullName>
    </recommendedName>
    <alternativeName>
        <fullName evidence="8">Translocase of inner mitochondrial membrane domain-containing protein 1</fullName>
    </alternativeName>
</protein>
<feature type="compositionally biased region" description="Basic and acidic residues" evidence="9">
    <location>
        <begin position="242"/>
        <end position="252"/>
    </location>
</feature>
<keyword evidence="3 10" id="KW-0812">Transmembrane</keyword>
<dbReference type="GeneID" id="110088517"/>
<evidence type="ECO:0000256" key="5">
    <source>
        <dbReference type="ARBA" id="ARBA00023136"/>
    </source>
</evidence>
<name>A0A6J0V4Q7_9SAUR</name>
<evidence type="ECO:0000256" key="4">
    <source>
        <dbReference type="ARBA" id="ARBA00022989"/>
    </source>
</evidence>
<dbReference type="PANTHER" id="PTHR13002">
    <property type="entry name" value="C3ORF1 PROTEIN-RELATED"/>
    <property type="match status" value="1"/>
</dbReference>
<evidence type="ECO:0000313" key="12">
    <source>
        <dbReference type="RefSeq" id="XP_020666515.1"/>
    </source>
</evidence>
<dbReference type="CTD" id="51300"/>
<comment type="subcellular location">
    <subcellularLocation>
        <location evidence="1">Membrane</location>
        <topology evidence="1">Multi-pass membrane protein</topology>
    </subcellularLocation>
</comment>
<evidence type="ECO:0000256" key="2">
    <source>
        <dbReference type="ARBA" id="ARBA00008444"/>
    </source>
</evidence>
<keyword evidence="4 10" id="KW-1133">Transmembrane helix</keyword>
<sequence>MPRAALADGGAAPSSALAPEQRGLAQELFGLPPPPPTSGWERLRALVRPNEVNRYPEETLNIIKTAVAAGFIGLFYGGMPAFISAKKQYIERSDGKVFYNQLDAVQSAHRAGIRGFVRYGWRWGWRVAAFVGTFNIVNTGLTVYRDKNAVTHFAIAGGCTGALFRMHLGLRGLAGGTFFGALLGIPAGEFQIVLQKLSGVTSDEGRKQKQRELYEQKMRAWEKNLSTTKSILGETDDVSGGKTEERISGKMQ</sequence>
<feature type="transmembrane region" description="Helical" evidence="10">
    <location>
        <begin position="62"/>
        <end position="83"/>
    </location>
</feature>
<dbReference type="AlphaFoldDB" id="A0A6J0V4Q7"/>
<feature type="region of interest" description="Disordered" evidence="9">
    <location>
        <begin position="232"/>
        <end position="252"/>
    </location>
</feature>
<gene>
    <name evidence="12" type="primary">TIMMDC1</name>
</gene>
<evidence type="ECO:0000256" key="3">
    <source>
        <dbReference type="ARBA" id="ARBA00022692"/>
    </source>
</evidence>
<reference evidence="12" key="1">
    <citation type="submission" date="2025-08" db="UniProtKB">
        <authorList>
            <consortium name="RefSeq"/>
        </authorList>
    </citation>
    <scope>IDENTIFICATION</scope>
</reference>
<evidence type="ECO:0000256" key="9">
    <source>
        <dbReference type="SAM" id="MobiDB-lite"/>
    </source>
</evidence>
<dbReference type="RefSeq" id="XP_020666515.1">
    <property type="nucleotide sequence ID" value="XM_020810856.2"/>
</dbReference>
<organism evidence="11 12">
    <name type="scientific">Pogona vitticeps</name>
    <name type="common">central bearded dragon</name>
    <dbReference type="NCBI Taxonomy" id="103695"/>
    <lineage>
        <taxon>Eukaryota</taxon>
        <taxon>Metazoa</taxon>
        <taxon>Chordata</taxon>
        <taxon>Craniata</taxon>
        <taxon>Vertebrata</taxon>
        <taxon>Euteleostomi</taxon>
        <taxon>Lepidosauria</taxon>
        <taxon>Squamata</taxon>
        <taxon>Bifurcata</taxon>
        <taxon>Unidentata</taxon>
        <taxon>Episquamata</taxon>
        <taxon>Toxicofera</taxon>
        <taxon>Iguania</taxon>
        <taxon>Acrodonta</taxon>
        <taxon>Agamidae</taxon>
        <taxon>Amphibolurinae</taxon>
        <taxon>Pogona</taxon>
    </lineage>
</organism>
<dbReference type="Proteomes" id="UP001652642">
    <property type="component" value="Chromosome 3"/>
</dbReference>
<evidence type="ECO:0000313" key="11">
    <source>
        <dbReference type="Proteomes" id="UP001652642"/>
    </source>
</evidence>
<keyword evidence="11" id="KW-1185">Reference proteome</keyword>
<keyword evidence="5 10" id="KW-0472">Membrane</keyword>
<dbReference type="InterPro" id="IPR055299">
    <property type="entry name" value="TIMMDC1"/>
</dbReference>
<dbReference type="PANTHER" id="PTHR13002:SF1">
    <property type="entry name" value="COMPLEX I ASSEMBLY FACTOR TIMMDC1, MITOCHONDRIAL"/>
    <property type="match status" value="1"/>
</dbReference>
<comment type="similarity">
    <text evidence="2">Belongs to the Tim17/Tim22/Tim23 family.</text>
</comment>